<evidence type="ECO:0000259" key="6">
    <source>
        <dbReference type="Pfam" id="PF03755"/>
    </source>
</evidence>
<keyword evidence="4" id="KW-0378">Hydrolase</keyword>
<accession>A0A7C1BFN9</accession>
<comment type="similarity">
    <text evidence="5">Belongs to the YicC/YloC family.</text>
</comment>
<keyword evidence="3" id="KW-0255">Endonuclease</keyword>
<feature type="domain" description="Endoribonuclease YicC-like N-terminal" evidence="6">
    <location>
        <begin position="3"/>
        <end position="155"/>
    </location>
</feature>
<evidence type="ECO:0000313" key="8">
    <source>
        <dbReference type="EMBL" id="HDM89988.1"/>
    </source>
</evidence>
<dbReference type="InterPro" id="IPR013527">
    <property type="entry name" value="YicC-like_N"/>
</dbReference>
<feature type="domain" description="Endoribonuclease YicC-like C-terminal" evidence="7">
    <location>
        <begin position="173"/>
        <end position="291"/>
    </location>
</feature>
<dbReference type="Pfam" id="PF03755">
    <property type="entry name" value="YicC-like_N"/>
    <property type="match status" value="1"/>
</dbReference>
<evidence type="ECO:0000256" key="1">
    <source>
        <dbReference type="ARBA" id="ARBA00001968"/>
    </source>
</evidence>
<keyword evidence="2" id="KW-0540">Nuclease</keyword>
<protein>
    <submittedName>
        <fullName evidence="8">YicC family protein</fullName>
    </submittedName>
</protein>
<reference evidence="8" key="1">
    <citation type="journal article" date="2020" name="mSystems">
        <title>Genome- and Community-Level Interaction Insights into Carbon Utilization and Element Cycling Functions of Hydrothermarchaeota in Hydrothermal Sediment.</title>
        <authorList>
            <person name="Zhou Z."/>
            <person name="Liu Y."/>
            <person name="Xu W."/>
            <person name="Pan J."/>
            <person name="Luo Z.H."/>
            <person name="Li M."/>
        </authorList>
    </citation>
    <scope>NUCLEOTIDE SEQUENCE [LARGE SCALE GENOMIC DNA]</scope>
    <source>
        <strain evidence="8">HyVt-237</strain>
    </source>
</reference>
<comment type="cofactor">
    <cofactor evidence="1">
        <name>a divalent metal cation</name>
        <dbReference type="ChEBI" id="CHEBI:60240"/>
    </cofactor>
</comment>
<dbReference type="PANTHER" id="PTHR30636:SF3">
    <property type="entry name" value="UPF0701 PROTEIN YICC"/>
    <property type="match status" value="1"/>
</dbReference>
<comment type="caution">
    <text evidence="8">The sequence shown here is derived from an EMBL/GenBank/DDBJ whole genome shotgun (WGS) entry which is preliminary data.</text>
</comment>
<name>A0A7C1BFN9_UNCW3</name>
<dbReference type="NCBIfam" id="TIGR00255">
    <property type="entry name" value="YicC/YloC family endoribonuclease"/>
    <property type="match status" value="1"/>
</dbReference>
<evidence type="ECO:0000259" key="7">
    <source>
        <dbReference type="Pfam" id="PF08340"/>
    </source>
</evidence>
<dbReference type="GO" id="GO:0004521">
    <property type="term" value="F:RNA endonuclease activity"/>
    <property type="evidence" value="ECO:0007669"/>
    <property type="project" value="InterPro"/>
</dbReference>
<evidence type="ECO:0000256" key="5">
    <source>
        <dbReference type="ARBA" id="ARBA00035648"/>
    </source>
</evidence>
<evidence type="ECO:0000256" key="2">
    <source>
        <dbReference type="ARBA" id="ARBA00022722"/>
    </source>
</evidence>
<dbReference type="Proteomes" id="UP000885931">
    <property type="component" value="Unassembled WGS sequence"/>
</dbReference>
<evidence type="ECO:0000256" key="4">
    <source>
        <dbReference type="ARBA" id="ARBA00022801"/>
    </source>
</evidence>
<dbReference type="PANTHER" id="PTHR30636">
    <property type="entry name" value="UPF0701 PROTEIN YICC"/>
    <property type="match status" value="1"/>
</dbReference>
<sequence>MLLSMTGFGKAQGTLGSTKVDVEINSLNSRFLDLFFSLPEPLEPFEIRVREKIRNKVKRGRVRVRIWMESLPFREDDIRLNLPLLKKLVNELEKVESKKVSLHIDLAQLLRTPGIFEGFMSYTFDESAWEQLEPIVDKAIEELLKSQKKEGKKLEKEITSRLNNIESLVGKIEKLKDVEIEKQKEKAREILVETVESDPETDQRISQELAYWAMKLDVAEEIARIRAHLQQFREIVKSRETLKGRKLEFLCQELHREATTLSQKSFSPEVVSLTIEMREEIERIREQVRNVV</sequence>
<gene>
    <name evidence="8" type="ORF">ENG67_02130</name>
</gene>
<dbReference type="AlphaFoldDB" id="A0A7C1BFN9"/>
<proteinExistence type="inferred from homology"/>
<dbReference type="GO" id="GO:0016787">
    <property type="term" value="F:hydrolase activity"/>
    <property type="evidence" value="ECO:0007669"/>
    <property type="project" value="UniProtKB-KW"/>
</dbReference>
<organism evidence="8">
    <name type="scientific">candidate division WOR-3 bacterium</name>
    <dbReference type="NCBI Taxonomy" id="2052148"/>
    <lineage>
        <taxon>Bacteria</taxon>
        <taxon>Bacteria division WOR-3</taxon>
    </lineage>
</organism>
<dbReference type="Pfam" id="PF08340">
    <property type="entry name" value="YicC-like_C"/>
    <property type="match status" value="1"/>
</dbReference>
<dbReference type="InterPro" id="IPR005229">
    <property type="entry name" value="YicC/YloC-like"/>
</dbReference>
<dbReference type="EMBL" id="DRBW01000078">
    <property type="protein sequence ID" value="HDM89988.1"/>
    <property type="molecule type" value="Genomic_DNA"/>
</dbReference>
<evidence type="ECO:0000256" key="3">
    <source>
        <dbReference type="ARBA" id="ARBA00022759"/>
    </source>
</evidence>
<dbReference type="InterPro" id="IPR013551">
    <property type="entry name" value="YicC-like_C"/>
</dbReference>